<reference evidence="2" key="1">
    <citation type="journal article" date="2021" name="Nat. Commun.">
        <title>Genetic determinants of endophytism in the Arabidopsis root mycobiome.</title>
        <authorList>
            <person name="Mesny F."/>
            <person name="Miyauchi S."/>
            <person name="Thiergart T."/>
            <person name="Pickel B."/>
            <person name="Atanasova L."/>
            <person name="Karlsson M."/>
            <person name="Huettel B."/>
            <person name="Barry K.W."/>
            <person name="Haridas S."/>
            <person name="Chen C."/>
            <person name="Bauer D."/>
            <person name="Andreopoulos W."/>
            <person name="Pangilinan J."/>
            <person name="LaButti K."/>
            <person name="Riley R."/>
            <person name="Lipzen A."/>
            <person name="Clum A."/>
            <person name="Drula E."/>
            <person name="Henrissat B."/>
            <person name="Kohler A."/>
            <person name="Grigoriev I.V."/>
            <person name="Martin F.M."/>
            <person name="Hacquard S."/>
        </authorList>
    </citation>
    <scope>NUCLEOTIDE SEQUENCE</scope>
    <source>
        <strain evidence="2">MPI-SDFR-AT-0068</strain>
    </source>
</reference>
<keyword evidence="3" id="KW-1185">Reference proteome</keyword>
<keyword evidence="1" id="KW-0472">Membrane</keyword>
<dbReference type="EMBL" id="JAGPXF010000007">
    <property type="protein sequence ID" value="KAH7236095.1"/>
    <property type="molecule type" value="Genomic_DNA"/>
</dbReference>
<dbReference type="AlphaFoldDB" id="A0A8K0W7S3"/>
<feature type="transmembrane region" description="Helical" evidence="1">
    <location>
        <begin position="12"/>
        <end position="33"/>
    </location>
</feature>
<organism evidence="2 3">
    <name type="scientific">Fusarium tricinctum</name>
    <dbReference type="NCBI Taxonomy" id="61284"/>
    <lineage>
        <taxon>Eukaryota</taxon>
        <taxon>Fungi</taxon>
        <taxon>Dikarya</taxon>
        <taxon>Ascomycota</taxon>
        <taxon>Pezizomycotina</taxon>
        <taxon>Sordariomycetes</taxon>
        <taxon>Hypocreomycetidae</taxon>
        <taxon>Hypocreales</taxon>
        <taxon>Nectriaceae</taxon>
        <taxon>Fusarium</taxon>
        <taxon>Fusarium tricinctum species complex</taxon>
    </lineage>
</organism>
<accession>A0A8K0W7S3</accession>
<evidence type="ECO:0000313" key="2">
    <source>
        <dbReference type="EMBL" id="KAH7236095.1"/>
    </source>
</evidence>
<name>A0A8K0W7S3_9HYPO</name>
<gene>
    <name evidence="2" type="ORF">BKA59DRAFT_300418</name>
</gene>
<keyword evidence="1" id="KW-1133">Transmembrane helix</keyword>
<evidence type="ECO:0000256" key="1">
    <source>
        <dbReference type="SAM" id="Phobius"/>
    </source>
</evidence>
<evidence type="ECO:0000313" key="3">
    <source>
        <dbReference type="Proteomes" id="UP000813427"/>
    </source>
</evidence>
<dbReference type="Proteomes" id="UP000813427">
    <property type="component" value="Unassembled WGS sequence"/>
</dbReference>
<sequence length="165" mass="18435">MYSYLPIIPLYVTHYTTTAILFSLTLLYIDIYISISRQVPYNISNVIVLINGTVPSTIGYPPQPDNLRTYSSHTLTVWPGLDGKLPACIRPLFPLPSSLGIRDHVLKTSSCSRKRAWLTHWGASDLGITVSAIFCFLQGLTTTGLRRRSPTSLCEVLAFEILLYL</sequence>
<comment type="caution">
    <text evidence="2">The sequence shown here is derived from an EMBL/GenBank/DDBJ whole genome shotgun (WGS) entry which is preliminary data.</text>
</comment>
<protein>
    <submittedName>
        <fullName evidence="2">Uncharacterized protein</fullName>
    </submittedName>
</protein>
<proteinExistence type="predicted"/>
<keyword evidence="1" id="KW-0812">Transmembrane</keyword>